<keyword evidence="3" id="KW-1185">Reference proteome</keyword>
<comment type="caution">
    <text evidence="1">The sequence shown here is derived from an EMBL/GenBank/DDBJ whole genome shotgun (WGS) entry which is preliminary data.</text>
</comment>
<protein>
    <submittedName>
        <fullName evidence="1">Uncharacterized protein</fullName>
    </submittedName>
</protein>
<evidence type="ECO:0000313" key="3">
    <source>
        <dbReference type="Proteomes" id="UP000663832"/>
    </source>
</evidence>
<dbReference type="EMBL" id="CAJNOI010004031">
    <property type="protein sequence ID" value="CAF1535583.1"/>
    <property type="molecule type" value="Genomic_DNA"/>
</dbReference>
<organism evidence="1 4">
    <name type="scientific">Adineta steineri</name>
    <dbReference type="NCBI Taxonomy" id="433720"/>
    <lineage>
        <taxon>Eukaryota</taxon>
        <taxon>Metazoa</taxon>
        <taxon>Spiralia</taxon>
        <taxon>Gnathifera</taxon>
        <taxon>Rotifera</taxon>
        <taxon>Eurotatoria</taxon>
        <taxon>Bdelloidea</taxon>
        <taxon>Adinetida</taxon>
        <taxon>Adinetidae</taxon>
        <taxon>Adineta</taxon>
    </lineage>
</organism>
<reference evidence="1" key="1">
    <citation type="submission" date="2021-02" db="EMBL/GenBank/DDBJ databases">
        <authorList>
            <person name="Nowell W R."/>
        </authorList>
    </citation>
    <scope>NUCLEOTIDE SEQUENCE</scope>
</reference>
<sequence length="36" mass="4243">MNNDIDVRVDETVIRQGDRVVEVDYVYTETRKNGDQ</sequence>
<evidence type="ECO:0000313" key="2">
    <source>
        <dbReference type="EMBL" id="CAF1655395.1"/>
    </source>
</evidence>
<evidence type="ECO:0000313" key="1">
    <source>
        <dbReference type="EMBL" id="CAF1535583.1"/>
    </source>
</evidence>
<accession>A0A815VWF8</accession>
<name>A0A815VWF8_9BILA</name>
<dbReference type="EMBL" id="CAJNOM010004406">
    <property type="protein sequence ID" value="CAF1655395.1"/>
    <property type="molecule type" value="Genomic_DNA"/>
</dbReference>
<proteinExistence type="predicted"/>
<gene>
    <name evidence="1" type="ORF">BJG266_LOCUS45212</name>
    <name evidence="2" type="ORF">QVE165_LOCUS62201</name>
</gene>
<feature type="non-terminal residue" evidence="1">
    <location>
        <position position="36"/>
    </location>
</feature>
<dbReference type="AlphaFoldDB" id="A0A815VWF8"/>
<evidence type="ECO:0000313" key="4">
    <source>
        <dbReference type="Proteomes" id="UP000663877"/>
    </source>
</evidence>
<dbReference type="Proteomes" id="UP000663832">
    <property type="component" value="Unassembled WGS sequence"/>
</dbReference>
<dbReference type="Proteomes" id="UP000663877">
    <property type="component" value="Unassembled WGS sequence"/>
</dbReference>